<evidence type="ECO:0000259" key="1">
    <source>
        <dbReference type="Pfam" id="PF23225"/>
    </source>
</evidence>
<name>A0A8K0CXK5_IGNLU</name>
<dbReference type="Proteomes" id="UP000801492">
    <property type="component" value="Unassembled WGS sequence"/>
</dbReference>
<proteinExistence type="predicted"/>
<organism evidence="2 3">
    <name type="scientific">Ignelater luminosus</name>
    <name type="common">Cucubano</name>
    <name type="synonym">Pyrophorus luminosus</name>
    <dbReference type="NCBI Taxonomy" id="2038154"/>
    <lineage>
        <taxon>Eukaryota</taxon>
        <taxon>Metazoa</taxon>
        <taxon>Ecdysozoa</taxon>
        <taxon>Arthropoda</taxon>
        <taxon>Hexapoda</taxon>
        <taxon>Insecta</taxon>
        <taxon>Pterygota</taxon>
        <taxon>Neoptera</taxon>
        <taxon>Endopterygota</taxon>
        <taxon>Coleoptera</taxon>
        <taxon>Polyphaga</taxon>
        <taxon>Elateriformia</taxon>
        <taxon>Elateroidea</taxon>
        <taxon>Elateridae</taxon>
        <taxon>Agrypninae</taxon>
        <taxon>Pyrophorini</taxon>
        <taxon>Ignelater</taxon>
    </lineage>
</organism>
<evidence type="ECO:0000313" key="3">
    <source>
        <dbReference type="Proteomes" id="UP000801492"/>
    </source>
</evidence>
<sequence>MIKDPSEPKSLCPITLLPELEKVFECIKHGKITDNQAEEELHYANQYEFRKGQRTIQAVEKLIEIEGEETVRSSRGAFAIVLGQVSVAFGISDCRRSDKIEHSRCARSTVTGSPEHCEPGMRIISCSSAKEVSCLSCLLIYQCSACSFTNINEEVVVNHVKNAHPYECTESLNAYFNEAHRIIINASDCASPPTSTACSSPFTVVDEIGKENSTEIQYKTIIDHNAHTGEAPRKWQFFEAMRSFLHKKPEIVAPATCSSEKGLTVDKNAANESNEEDHFQGRDNALH</sequence>
<comment type="caution">
    <text evidence="2">The sequence shown here is derived from an EMBL/GenBank/DDBJ whole genome shotgun (WGS) entry which is preliminary data.</text>
</comment>
<protein>
    <recommendedName>
        <fullName evidence="1">Zinc finger protein 462-like seventh C2H2 zinc finger domain-containing protein</fullName>
    </recommendedName>
</protein>
<reference evidence="2" key="1">
    <citation type="submission" date="2019-08" db="EMBL/GenBank/DDBJ databases">
        <title>The genome of the North American firefly Photinus pyralis.</title>
        <authorList>
            <consortium name="Photinus pyralis genome working group"/>
            <person name="Fallon T.R."/>
            <person name="Sander Lower S.E."/>
            <person name="Weng J.-K."/>
        </authorList>
    </citation>
    <scope>NUCLEOTIDE SEQUENCE</scope>
    <source>
        <strain evidence="2">TRF0915ILg1</strain>
        <tissue evidence="2">Whole body</tissue>
    </source>
</reference>
<dbReference type="InterPro" id="IPR059059">
    <property type="entry name" value="Znf-C2H2_7th_ZNF462"/>
</dbReference>
<gene>
    <name evidence="2" type="ORF">ILUMI_10609</name>
</gene>
<dbReference type="EMBL" id="VTPC01005807">
    <property type="protein sequence ID" value="KAF2895565.1"/>
    <property type="molecule type" value="Genomic_DNA"/>
</dbReference>
<feature type="domain" description="Zinc finger protein 462-like seventh C2H2 zinc finger" evidence="1">
    <location>
        <begin position="139"/>
        <end position="166"/>
    </location>
</feature>
<dbReference type="Pfam" id="PF23225">
    <property type="entry name" value="zf-C2H2_7th_ZNF462"/>
    <property type="match status" value="1"/>
</dbReference>
<keyword evidence="3" id="KW-1185">Reference proteome</keyword>
<evidence type="ECO:0000313" key="2">
    <source>
        <dbReference type="EMBL" id="KAF2895565.1"/>
    </source>
</evidence>
<dbReference type="AlphaFoldDB" id="A0A8K0CXK5"/>
<accession>A0A8K0CXK5</accession>